<feature type="coiled-coil region" evidence="1">
    <location>
        <begin position="53"/>
        <end position="80"/>
    </location>
</feature>
<reference evidence="2 3" key="1">
    <citation type="submission" date="2023-04" db="EMBL/GenBank/DDBJ databases">
        <title>Genomic of Lysinibacillus capsici TSBLM.</title>
        <authorList>
            <person name="Hu X.S."/>
            <person name="Yu C.H."/>
        </authorList>
    </citation>
    <scope>NUCLEOTIDE SEQUENCE [LARGE SCALE GENOMIC DNA]</scope>
    <source>
        <strain evidence="2 3">TSBLM</strain>
    </source>
</reference>
<gene>
    <name evidence="2" type="ORF">QBO96_06325</name>
</gene>
<name>A0ABY8KLQ1_9BACI</name>
<protein>
    <submittedName>
        <fullName evidence="2">Tail fiber protein</fullName>
    </submittedName>
</protein>
<dbReference type="CDD" id="cd19958">
    <property type="entry name" value="pyocin_knob"/>
    <property type="match status" value="1"/>
</dbReference>
<accession>A0ABY8KLQ1</accession>
<keyword evidence="3" id="KW-1185">Reference proteome</keyword>
<dbReference type="Proteomes" id="UP001244564">
    <property type="component" value="Chromosome"/>
</dbReference>
<proteinExistence type="predicted"/>
<dbReference type="InterPro" id="IPR005068">
    <property type="entry name" value="Phage_lambda_Stf-r2"/>
</dbReference>
<dbReference type="Pfam" id="PF03406">
    <property type="entry name" value="Phage_fiber_2"/>
    <property type="match status" value="1"/>
</dbReference>
<evidence type="ECO:0000313" key="2">
    <source>
        <dbReference type="EMBL" id="WGF39877.1"/>
    </source>
</evidence>
<dbReference type="EMBL" id="CP122283">
    <property type="protein sequence ID" value="WGF39877.1"/>
    <property type="molecule type" value="Genomic_DNA"/>
</dbReference>
<keyword evidence="1" id="KW-0175">Coiled coil</keyword>
<evidence type="ECO:0000256" key="1">
    <source>
        <dbReference type="SAM" id="Coils"/>
    </source>
</evidence>
<organism evidence="2 3">
    <name type="scientific">Lysinibacillus capsici</name>
    <dbReference type="NCBI Taxonomy" id="2115968"/>
    <lineage>
        <taxon>Bacteria</taxon>
        <taxon>Bacillati</taxon>
        <taxon>Bacillota</taxon>
        <taxon>Bacilli</taxon>
        <taxon>Bacillales</taxon>
        <taxon>Bacillaceae</taxon>
        <taxon>Lysinibacillus</taxon>
    </lineage>
</organism>
<sequence>MSLKYPLNETLSPIDREGRNRINDNWSRIMAYFDHVQLQIKALAGGHEVDELIARLEQAIANAETDLQNYIAQVDSTVQEAIDANNTATQDAINANNQALQTALNTIGDALTEVSGAIQATETATNNAVEAKNAAFQATQDAQNAINSMQSLIDNFDPKGTWSSTTQYYKNNLAEVDGRTYIALKDNINTPVTDKSTWALFADKGAKGDKGEKGDTGAALSILDKLTDVSQLPTEGNEGDAYTVNGELYVWSENTNTWVNVGNIKGEKGEKGDTGKDGLSAYEVAVNNGYIGTSEEWLASLKGVRGEIGKMTKYEYTIPATSEGQTTLEIPLSTLSVDDDLLLVLNGIVLYPETDYTISGSIVRLKQPVLDYFNSAFFVRVLKNIPKDSEVPTTDGSLLTDGSVAKQKLELSLQQEINTTTEHSGQDVFSENGAHGIRYFNDKLEFKEDSNWNEIETGSVTKPFIGDLNDLVENGLYSVPENTPNVPSNFGSWLVEVKKSSDGSFIVQTAYSENNNNLGESSFKRVAKKDVSGKYVWGTVAAGTSGYLNNWMIGNIRLSDSIDSETPLQAASPKAVKQVNDLKANKVQENFIQAVLTMGTQDSTYPISYYKDSLGRVHVEGQARADASGMIAFTMPVGYRPAIATQVVIPQTTNPVGLKTMTLQVNGYLIVSGGLTASAFASFKFSYRAGA</sequence>
<evidence type="ECO:0000313" key="3">
    <source>
        <dbReference type="Proteomes" id="UP001244564"/>
    </source>
</evidence>
<dbReference type="RefSeq" id="WP_279495541.1">
    <property type="nucleotide sequence ID" value="NZ_CP122283.1"/>
</dbReference>
<dbReference type="Gene3D" id="2.10.10.90">
    <property type="match status" value="1"/>
</dbReference>